<comment type="caution">
    <text evidence="1">The sequence shown here is derived from an EMBL/GenBank/DDBJ whole genome shotgun (WGS) entry which is preliminary data.</text>
</comment>
<proteinExistence type="predicted"/>
<gene>
    <name evidence="1" type="ORF">GMARGA_LOCUS17238</name>
</gene>
<name>A0ABN7VD11_GIGMA</name>
<protein>
    <submittedName>
        <fullName evidence="1">31405_t:CDS:1</fullName>
    </submittedName>
</protein>
<dbReference type="Proteomes" id="UP000789901">
    <property type="component" value="Unassembled WGS sequence"/>
</dbReference>
<evidence type="ECO:0000313" key="1">
    <source>
        <dbReference type="EMBL" id="CAG8758869.1"/>
    </source>
</evidence>
<evidence type="ECO:0000313" key="2">
    <source>
        <dbReference type="Proteomes" id="UP000789901"/>
    </source>
</evidence>
<sequence length="109" mass="12678">KEITPLHVTSANNLVITKEIAQNLKDSKTSIEEKHSTPKIVQKIEMPHTIWEKDNDLENQFQWYTIPEIIDSQKEIITKETITKEKITRKKIIIIGKIVTLIIEEDITT</sequence>
<feature type="non-terminal residue" evidence="1">
    <location>
        <position position="1"/>
    </location>
</feature>
<reference evidence="1 2" key="1">
    <citation type="submission" date="2021-06" db="EMBL/GenBank/DDBJ databases">
        <authorList>
            <person name="Kallberg Y."/>
            <person name="Tangrot J."/>
            <person name="Rosling A."/>
        </authorList>
    </citation>
    <scope>NUCLEOTIDE SEQUENCE [LARGE SCALE GENOMIC DNA]</scope>
    <source>
        <strain evidence="1 2">120-4 pot B 10/14</strain>
    </source>
</reference>
<organism evidence="1 2">
    <name type="scientific">Gigaspora margarita</name>
    <dbReference type="NCBI Taxonomy" id="4874"/>
    <lineage>
        <taxon>Eukaryota</taxon>
        <taxon>Fungi</taxon>
        <taxon>Fungi incertae sedis</taxon>
        <taxon>Mucoromycota</taxon>
        <taxon>Glomeromycotina</taxon>
        <taxon>Glomeromycetes</taxon>
        <taxon>Diversisporales</taxon>
        <taxon>Gigasporaceae</taxon>
        <taxon>Gigaspora</taxon>
    </lineage>
</organism>
<keyword evidence="2" id="KW-1185">Reference proteome</keyword>
<accession>A0ABN7VD11</accession>
<dbReference type="EMBL" id="CAJVQB010012932">
    <property type="protein sequence ID" value="CAG8758869.1"/>
    <property type="molecule type" value="Genomic_DNA"/>
</dbReference>